<dbReference type="SMART" id="SM01052">
    <property type="entry name" value="CAP_GLY"/>
    <property type="match status" value="1"/>
</dbReference>
<dbReference type="SUPFAM" id="SSF74924">
    <property type="entry name" value="Cap-Gly domain"/>
    <property type="match status" value="1"/>
</dbReference>
<dbReference type="PROSITE" id="PS50245">
    <property type="entry name" value="CAP_GLY_2"/>
    <property type="match status" value="1"/>
</dbReference>
<dbReference type="Proteomes" id="UP000683360">
    <property type="component" value="Unassembled WGS sequence"/>
</dbReference>
<gene>
    <name evidence="3" type="ORF">MEDL_36114</name>
</gene>
<dbReference type="Pfam" id="PF01302">
    <property type="entry name" value="CAP_GLY"/>
    <property type="match status" value="1"/>
</dbReference>
<dbReference type="PANTHER" id="PTHR18916">
    <property type="entry name" value="DYNACTIN 1-RELATED MICROTUBULE-BINDING"/>
    <property type="match status" value="1"/>
</dbReference>
<proteinExistence type="predicted"/>
<name>A0A8S3SVF0_MYTED</name>
<evidence type="ECO:0000313" key="3">
    <source>
        <dbReference type="EMBL" id="CAG2222720.1"/>
    </source>
</evidence>
<feature type="compositionally biased region" description="Polar residues" evidence="1">
    <location>
        <begin position="226"/>
        <end position="255"/>
    </location>
</feature>
<sequence length="255" mass="28267">MEELEKLGFDEEEEDIQEDKNNGSEIELFIAEENDEKSAKNRTTEKLLSNKSFTPPSTLEKTKGVIKRPQRPLSCVLPVDQSVIEESMKRNSLQLHMSDEEDIEHDDSLSTCSFGSRADLDRLSEVPVPAWIIIGESVIVTPSKGPQKTGVVQFVGPVEFAAGPWVGVELDLPEGKNDGSVNGIRYFKCRSRHGIFVRHDKLILDKKRRGSRKRASTDSKRAGNIVNRSPANQTKTGNSGNFIKGTASSSAKKKL</sequence>
<reference evidence="3" key="1">
    <citation type="submission" date="2021-03" db="EMBL/GenBank/DDBJ databases">
        <authorList>
            <person name="Bekaert M."/>
        </authorList>
    </citation>
    <scope>NUCLEOTIDE SEQUENCE</scope>
</reference>
<feature type="region of interest" description="Disordered" evidence="1">
    <location>
        <begin position="1"/>
        <end position="65"/>
    </location>
</feature>
<dbReference type="InterPro" id="IPR000938">
    <property type="entry name" value="CAP-Gly_domain"/>
</dbReference>
<feature type="domain" description="CAP-Gly" evidence="2">
    <location>
        <begin position="156"/>
        <end position="198"/>
    </location>
</feature>
<keyword evidence="4" id="KW-1185">Reference proteome</keyword>
<feature type="region of interest" description="Disordered" evidence="1">
    <location>
        <begin position="207"/>
        <end position="255"/>
    </location>
</feature>
<dbReference type="OrthoDB" id="6153882at2759"/>
<evidence type="ECO:0000256" key="1">
    <source>
        <dbReference type="SAM" id="MobiDB-lite"/>
    </source>
</evidence>
<evidence type="ECO:0000259" key="2">
    <source>
        <dbReference type="PROSITE" id="PS50245"/>
    </source>
</evidence>
<feature type="compositionally biased region" description="Basic and acidic residues" evidence="1">
    <location>
        <begin position="36"/>
        <end position="45"/>
    </location>
</feature>
<evidence type="ECO:0000313" key="4">
    <source>
        <dbReference type="Proteomes" id="UP000683360"/>
    </source>
</evidence>
<accession>A0A8S3SVF0</accession>
<dbReference type="FunFam" id="2.30.30.190:FF:000014">
    <property type="entry name" value="Uncharacterized protein, isoform E"/>
    <property type="match status" value="1"/>
</dbReference>
<dbReference type="PROSITE" id="PS00845">
    <property type="entry name" value="CAP_GLY_1"/>
    <property type="match status" value="1"/>
</dbReference>
<dbReference type="Gene3D" id="2.30.30.190">
    <property type="entry name" value="CAP Gly-rich-like domain"/>
    <property type="match status" value="1"/>
</dbReference>
<dbReference type="InterPro" id="IPR036859">
    <property type="entry name" value="CAP-Gly_dom_sf"/>
</dbReference>
<organism evidence="3 4">
    <name type="scientific">Mytilus edulis</name>
    <name type="common">Blue mussel</name>
    <dbReference type="NCBI Taxonomy" id="6550"/>
    <lineage>
        <taxon>Eukaryota</taxon>
        <taxon>Metazoa</taxon>
        <taxon>Spiralia</taxon>
        <taxon>Lophotrochozoa</taxon>
        <taxon>Mollusca</taxon>
        <taxon>Bivalvia</taxon>
        <taxon>Autobranchia</taxon>
        <taxon>Pteriomorphia</taxon>
        <taxon>Mytilida</taxon>
        <taxon>Mytiloidea</taxon>
        <taxon>Mytilidae</taxon>
        <taxon>Mytilinae</taxon>
        <taxon>Mytilus</taxon>
    </lineage>
</organism>
<protein>
    <submittedName>
        <fullName evidence="3">KIF13</fullName>
    </submittedName>
</protein>
<dbReference type="AlphaFoldDB" id="A0A8S3SVF0"/>
<feature type="compositionally biased region" description="Polar residues" evidence="1">
    <location>
        <begin position="46"/>
        <end position="59"/>
    </location>
</feature>
<dbReference type="EMBL" id="CAJPWZ010001767">
    <property type="protein sequence ID" value="CAG2222720.1"/>
    <property type="molecule type" value="Genomic_DNA"/>
</dbReference>
<comment type="caution">
    <text evidence="3">The sequence shown here is derived from an EMBL/GenBank/DDBJ whole genome shotgun (WGS) entry which is preliminary data.</text>
</comment>